<dbReference type="AlphaFoldDB" id="A0A5B7HEN9"/>
<evidence type="ECO:0000313" key="3">
    <source>
        <dbReference type="Proteomes" id="UP000324222"/>
    </source>
</evidence>
<evidence type="ECO:0000256" key="1">
    <source>
        <dbReference type="SAM" id="MobiDB-lite"/>
    </source>
</evidence>
<organism evidence="2 3">
    <name type="scientific">Portunus trituberculatus</name>
    <name type="common">Swimming crab</name>
    <name type="synonym">Neptunus trituberculatus</name>
    <dbReference type="NCBI Taxonomy" id="210409"/>
    <lineage>
        <taxon>Eukaryota</taxon>
        <taxon>Metazoa</taxon>
        <taxon>Ecdysozoa</taxon>
        <taxon>Arthropoda</taxon>
        <taxon>Crustacea</taxon>
        <taxon>Multicrustacea</taxon>
        <taxon>Malacostraca</taxon>
        <taxon>Eumalacostraca</taxon>
        <taxon>Eucarida</taxon>
        <taxon>Decapoda</taxon>
        <taxon>Pleocyemata</taxon>
        <taxon>Brachyura</taxon>
        <taxon>Eubrachyura</taxon>
        <taxon>Portunoidea</taxon>
        <taxon>Portunidae</taxon>
        <taxon>Portuninae</taxon>
        <taxon>Portunus</taxon>
    </lineage>
</organism>
<name>A0A5B7HEN9_PORTR</name>
<proteinExistence type="predicted"/>
<comment type="caution">
    <text evidence="2">The sequence shown here is derived from an EMBL/GenBank/DDBJ whole genome shotgun (WGS) entry which is preliminary data.</text>
</comment>
<keyword evidence="3" id="KW-1185">Reference proteome</keyword>
<reference evidence="2 3" key="1">
    <citation type="submission" date="2019-05" db="EMBL/GenBank/DDBJ databases">
        <title>Another draft genome of Portunus trituberculatus and its Hox gene families provides insights of decapod evolution.</title>
        <authorList>
            <person name="Jeong J.-H."/>
            <person name="Song I."/>
            <person name="Kim S."/>
            <person name="Choi T."/>
            <person name="Kim D."/>
            <person name="Ryu S."/>
            <person name="Kim W."/>
        </authorList>
    </citation>
    <scope>NUCLEOTIDE SEQUENCE [LARGE SCALE GENOMIC DNA]</scope>
    <source>
        <tissue evidence="2">Muscle</tissue>
    </source>
</reference>
<sequence>MDVTVMEKTYEGPMGRKKTQKNSGALRCVTGKAPSAPPVALPPASHTEPLSPTEPMTGIAGGERGGEG</sequence>
<dbReference type="Proteomes" id="UP000324222">
    <property type="component" value="Unassembled WGS sequence"/>
</dbReference>
<evidence type="ECO:0000313" key="2">
    <source>
        <dbReference type="EMBL" id="MPC71201.1"/>
    </source>
</evidence>
<accession>A0A5B7HEN9</accession>
<gene>
    <name evidence="2" type="ORF">E2C01_065473</name>
</gene>
<protein>
    <submittedName>
        <fullName evidence="2">Uncharacterized protein</fullName>
    </submittedName>
</protein>
<feature type="compositionally biased region" description="Gly residues" evidence="1">
    <location>
        <begin position="59"/>
        <end position="68"/>
    </location>
</feature>
<feature type="region of interest" description="Disordered" evidence="1">
    <location>
        <begin position="1"/>
        <end position="68"/>
    </location>
</feature>
<dbReference type="EMBL" id="VSRR010032484">
    <property type="protein sequence ID" value="MPC71201.1"/>
    <property type="molecule type" value="Genomic_DNA"/>
</dbReference>